<dbReference type="PANTHER" id="PTHR35400:SF1">
    <property type="entry name" value="SLR1083 PROTEIN"/>
    <property type="match status" value="1"/>
</dbReference>
<name>A0ABT7BHG3_9CYAN</name>
<dbReference type="Proteomes" id="UP001231370">
    <property type="component" value="Unassembled WGS sequence"/>
</dbReference>
<dbReference type="CDD" id="cd06260">
    <property type="entry name" value="DUF820-like"/>
    <property type="match status" value="1"/>
</dbReference>
<keyword evidence="3" id="KW-1185">Reference proteome</keyword>
<sequence length="219" mass="24900">MATDVATLLQLTTEIPLNTWLSAPWEAFVQQADAPESDRLKGYYYQGRMRFEPMSTGSDHSNDHALILFALSFFAANQRIPMTAKDNCSYRRAGVTEFQPDASYYIGENADVIPWGTRVIDLESYPLPSLAIEISDRSLGDDLGAKRLQYEELGIEEYWIVNVQEQEIIAFAIAPDRSSRRIRESQVLPGLRLEILEQALARSRQENQSATTAWLMEQF</sequence>
<keyword evidence="2" id="KW-0255">Endonuclease</keyword>
<dbReference type="GO" id="GO:0004519">
    <property type="term" value="F:endonuclease activity"/>
    <property type="evidence" value="ECO:0007669"/>
    <property type="project" value="UniProtKB-KW"/>
</dbReference>
<feature type="domain" description="Putative restriction endonuclease" evidence="1">
    <location>
        <begin position="25"/>
        <end position="199"/>
    </location>
</feature>
<organism evidence="2 3">
    <name type="scientific">Roseofilum halophilum BLCC-M91</name>
    <dbReference type="NCBI Taxonomy" id="3022259"/>
    <lineage>
        <taxon>Bacteria</taxon>
        <taxon>Bacillati</taxon>
        <taxon>Cyanobacteriota</taxon>
        <taxon>Cyanophyceae</taxon>
        <taxon>Desertifilales</taxon>
        <taxon>Desertifilaceae</taxon>
        <taxon>Roseofilum</taxon>
        <taxon>Roseofilum halophilum</taxon>
    </lineage>
</organism>
<keyword evidence="2" id="KW-0378">Hydrolase</keyword>
<protein>
    <submittedName>
        <fullName evidence="2">Uma2 family endonuclease</fullName>
    </submittedName>
</protein>
<dbReference type="InterPro" id="IPR012296">
    <property type="entry name" value="Nuclease_put_TT1808"/>
</dbReference>
<dbReference type="EMBL" id="JAQPOK010000027">
    <property type="protein sequence ID" value="MDJ1177936.1"/>
    <property type="molecule type" value="Genomic_DNA"/>
</dbReference>
<dbReference type="InterPro" id="IPR011335">
    <property type="entry name" value="Restrct_endonuc-II-like"/>
</dbReference>
<dbReference type="InterPro" id="IPR008538">
    <property type="entry name" value="Uma2"/>
</dbReference>
<dbReference type="PANTHER" id="PTHR35400">
    <property type="entry name" value="SLR1083 PROTEIN"/>
    <property type="match status" value="1"/>
</dbReference>
<reference evidence="2 3" key="1">
    <citation type="submission" date="2023-01" db="EMBL/GenBank/DDBJ databases">
        <title>Novel diversity within Roseofilum (Cyanobacteria; Desertifilaceae) from marine benthic mats with descriptions of four novel species.</title>
        <authorList>
            <person name="Wang Y."/>
            <person name="Berthold D.E."/>
            <person name="Hu J."/>
            <person name="Lefler F.W."/>
            <person name="Laughinghouse H.D. IV."/>
        </authorList>
    </citation>
    <scope>NUCLEOTIDE SEQUENCE [LARGE SCALE GENOMIC DNA]</scope>
    <source>
        <strain evidence="2 3">BLCC-M91</strain>
    </source>
</reference>
<comment type="caution">
    <text evidence="2">The sequence shown here is derived from an EMBL/GenBank/DDBJ whole genome shotgun (WGS) entry which is preliminary data.</text>
</comment>
<dbReference type="RefSeq" id="WP_283761264.1">
    <property type="nucleotide sequence ID" value="NZ_JAQPOK010000027.1"/>
</dbReference>
<dbReference type="Pfam" id="PF05685">
    <property type="entry name" value="Uma2"/>
    <property type="match status" value="1"/>
</dbReference>
<evidence type="ECO:0000313" key="3">
    <source>
        <dbReference type="Proteomes" id="UP001231370"/>
    </source>
</evidence>
<evidence type="ECO:0000259" key="1">
    <source>
        <dbReference type="Pfam" id="PF05685"/>
    </source>
</evidence>
<dbReference type="Gene3D" id="3.90.1570.10">
    <property type="entry name" value="tt1808, chain A"/>
    <property type="match status" value="1"/>
</dbReference>
<gene>
    <name evidence="2" type="ORF">PJF56_03565</name>
</gene>
<evidence type="ECO:0000313" key="2">
    <source>
        <dbReference type="EMBL" id="MDJ1177936.1"/>
    </source>
</evidence>
<keyword evidence="2" id="KW-0540">Nuclease</keyword>
<dbReference type="SUPFAM" id="SSF52980">
    <property type="entry name" value="Restriction endonuclease-like"/>
    <property type="match status" value="1"/>
</dbReference>
<proteinExistence type="predicted"/>
<accession>A0ABT7BHG3</accession>